<dbReference type="Gene3D" id="3.30.565.10">
    <property type="entry name" value="Histidine kinase-like ATPase, C-terminal domain"/>
    <property type="match status" value="1"/>
</dbReference>
<evidence type="ECO:0000256" key="4">
    <source>
        <dbReference type="SAM" id="Coils"/>
    </source>
</evidence>
<keyword evidence="4" id="KW-0175">Coiled coil</keyword>
<feature type="transmembrane region" description="Helical" evidence="5">
    <location>
        <begin position="31"/>
        <end position="48"/>
    </location>
</feature>
<sequence>MRRRPGGDTIGAVSATIVDPWQARLDRMRRILPLPLLTLSAVTGFALPDDQSPAWTRLYVGVPLVAVSFVWWTVVTVRFRGNPPPRLLPVVFAGHVALCAVLVWIDRSFGVFAYTGFLFAYGLGPRWRTAGFAATALVVSASLSGYPGRNAGQTFTYVVVAVVLLALVLNSATITGRAVEQNQERGRMIAELAEANRRLAASMAENADLQATVLAQAREAGVVEERQRLAGEIHDTLAQGLAGIVTQLEAAEHSSGQPGEWSRHLTQARTLARDSLTEARRSVRALRPEQLEAQSLPEALESLAGTWSAGSGVTAEVETTGTPVRTHADVEATLFRVAQEALTNVARHARAHAVRLTLTYLDDTLLLDVVDDGVGFDPVDRADGYGLAGMRHRLTRIGGALTVESAPGYGSTVNASVPLDVPRAEVAS</sequence>
<dbReference type="InterPro" id="IPR003594">
    <property type="entry name" value="HATPase_dom"/>
</dbReference>
<feature type="domain" description="Histidine kinase" evidence="6">
    <location>
        <begin position="334"/>
        <end position="421"/>
    </location>
</feature>
<dbReference type="GO" id="GO:0016020">
    <property type="term" value="C:membrane"/>
    <property type="evidence" value="ECO:0007669"/>
    <property type="project" value="InterPro"/>
</dbReference>
<dbReference type="SUPFAM" id="SSF55874">
    <property type="entry name" value="ATPase domain of HSP90 chaperone/DNA topoisomerase II/histidine kinase"/>
    <property type="match status" value="1"/>
</dbReference>
<evidence type="ECO:0000256" key="2">
    <source>
        <dbReference type="ARBA" id="ARBA00022777"/>
    </source>
</evidence>
<gene>
    <name evidence="7" type="ORF">Aru02nite_72080</name>
</gene>
<dbReference type="Pfam" id="PF02518">
    <property type="entry name" value="HATPase_c"/>
    <property type="match status" value="1"/>
</dbReference>
<dbReference type="Pfam" id="PF07730">
    <property type="entry name" value="HisKA_3"/>
    <property type="match status" value="1"/>
</dbReference>
<evidence type="ECO:0000256" key="5">
    <source>
        <dbReference type="SAM" id="Phobius"/>
    </source>
</evidence>
<keyword evidence="1" id="KW-0808">Transferase</keyword>
<dbReference type="PANTHER" id="PTHR24421">
    <property type="entry name" value="NITRATE/NITRITE SENSOR PROTEIN NARX-RELATED"/>
    <property type="match status" value="1"/>
</dbReference>
<proteinExistence type="predicted"/>
<dbReference type="SMART" id="SM00387">
    <property type="entry name" value="HATPase_c"/>
    <property type="match status" value="1"/>
</dbReference>
<dbReference type="InterPro" id="IPR050482">
    <property type="entry name" value="Sensor_HK_TwoCompSys"/>
</dbReference>
<evidence type="ECO:0000256" key="1">
    <source>
        <dbReference type="ARBA" id="ARBA00022679"/>
    </source>
</evidence>
<evidence type="ECO:0000259" key="6">
    <source>
        <dbReference type="PROSITE" id="PS50109"/>
    </source>
</evidence>
<feature type="transmembrane region" description="Helical" evidence="5">
    <location>
        <begin position="87"/>
        <end position="105"/>
    </location>
</feature>
<comment type="caution">
    <text evidence="7">The sequence shown here is derived from an EMBL/GenBank/DDBJ whole genome shotgun (WGS) entry which is preliminary data.</text>
</comment>
<dbReference type="PIRSF" id="PIRSF037434">
    <property type="entry name" value="STHK_ChrS"/>
    <property type="match status" value="1"/>
</dbReference>
<dbReference type="GO" id="GO:0000155">
    <property type="term" value="F:phosphorelay sensor kinase activity"/>
    <property type="evidence" value="ECO:0007669"/>
    <property type="project" value="InterPro"/>
</dbReference>
<dbReference type="EMBL" id="BOMB01000056">
    <property type="protein sequence ID" value="GID16319.1"/>
    <property type="molecule type" value="Genomic_DNA"/>
</dbReference>
<evidence type="ECO:0000256" key="3">
    <source>
        <dbReference type="ARBA" id="ARBA00023012"/>
    </source>
</evidence>
<evidence type="ECO:0000313" key="8">
    <source>
        <dbReference type="Proteomes" id="UP000612808"/>
    </source>
</evidence>
<dbReference type="AlphaFoldDB" id="A0A8J3NHR7"/>
<keyword evidence="2 7" id="KW-0418">Kinase</keyword>
<feature type="transmembrane region" description="Helical" evidence="5">
    <location>
        <begin position="54"/>
        <end position="75"/>
    </location>
</feature>
<dbReference type="Proteomes" id="UP000612808">
    <property type="component" value="Unassembled WGS sequence"/>
</dbReference>
<keyword evidence="5" id="KW-0812">Transmembrane</keyword>
<dbReference type="PROSITE" id="PS50109">
    <property type="entry name" value="HIS_KIN"/>
    <property type="match status" value="1"/>
</dbReference>
<dbReference type="InterPro" id="IPR005467">
    <property type="entry name" value="His_kinase_dom"/>
</dbReference>
<dbReference type="GO" id="GO:0046983">
    <property type="term" value="F:protein dimerization activity"/>
    <property type="evidence" value="ECO:0007669"/>
    <property type="project" value="InterPro"/>
</dbReference>
<protein>
    <submittedName>
        <fullName evidence="7">Histidine kinase</fullName>
    </submittedName>
</protein>
<dbReference type="InterPro" id="IPR036890">
    <property type="entry name" value="HATPase_C_sf"/>
</dbReference>
<dbReference type="CDD" id="cd16917">
    <property type="entry name" value="HATPase_UhpB-NarQ-NarX-like"/>
    <property type="match status" value="1"/>
</dbReference>
<name>A0A8J3NHR7_9ACTN</name>
<dbReference type="PANTHER" id="PTHR24421:SF62">
    <property type="entry name" value="SENSORY TRANSDUCTION HISTIDINE KINASE"/>
    <property type="match status" value="1"/>
</dbReference>
<evidence type="ECO:0000313" key="7">
    <source>
        <dbReference type="EMBL" id="GID16319.1"/>
    </source>
</evidence>
<accession>A0A8J3NHR7</accession>
<feature type="transmembrane region" description="Helical" evidence="5">
    <location>
        <begin position="125"/>
        <end position="143"/>
    </location>
</feature>
<keyword evidence="8" id="KW-1185">Reference proteome</keyword>
<reference evidence="7" key="1">
    <citation type="submission" date="2021-01" db="EMBL/GenBank/DDBJ databases">
        <title>Whole genome shotgun sequence of Actinocatenispora rupis NBRC 107355.</title>
        <authorList>
            <person name="Komaki H."/>
            <person name="Tamura T."/>
        </authorList>
    </citation>
    <scope>NUCLEOTIDE SEQUENCE</scope>
    <source>
        <strain evidence="7">NBRC 107355</strain>
    </source>
</reference>
<keyword evidence="5" id="KW-1133">Transmembrane helix</keyword>
<feature type="coiled-coil region" evidence="4">
    <location>
        <begin position="178"/>
        <end position="212"/>
    </location>
</feature>
<dbReference type="InterPro" id="IPR011712">
    <property type="entry name" value="Sig_transdc_His_kin_sub3_dim/P"/>
</dbReference>
<dbReference type="Gene3D" id="1.20.5.1930">
    <property type="match status" value="1"/>
</dbReference>
<dbReference type="InterPro" id="IPR017205">
    <property type="entry name" value="Sig_transdc_His_kinase_ChrS"/>
</dbReference>
<organism evidence="7 8">
    <name type="scientific">Actinocatenispora rupis</name>
    <dbReference type="NCBI Taxonomy" id="519421"/>
    <lineage>
        <taxon>Bacteria</taxon>
        <taxon>Bacillati</taxon>
        <taxon>Actinomycetota</taxon>
        <taxon>Actinomycetes</taxon>
        <taxon>Micromonosporales</taxon>
        <taxon>Micromonosporaceae</taxon>
        <taxon>Actinocatenispora</taxon>
    </lineage>
</organism>
<feature type="transmembrane region" description="Helical" evidence="5">
    <location>
        <begin position="155"/>
        <end position="174"/>
    </location>
</feature>
<keyword evidence="3" id="KW-0902">Two-component regulatory system</keyword>
<keyword evidence="5" id="KW-0472">Membrane</keyword>